<evidence type="ECO:0000313" key="2">
    <source>
        <dbReference type="EMBL" id="KST67062.1"/>
    </source>
</evidence>
<accession>A0A0V7ZS84</accession>
<organism evidence="2 3">
    <name type="scientific">Mastigocoleus testarum BC008</name>
    <dbReference type="NCBI Taxonomy" id="371196"/>
    <lineage>
        <taxon>Bacteria</taxon>
        <taxon>Bacillati</taxon>
        <taxon>Cyanobacteriota</taxon>
        <taxon>Cyanophyceae</taxon>
        <taxon>Nostocales</taxon>
        <taxon>Hapalosiphonaceae</taxon>
        <taxon>Mastigocoleus</taxon>
    </lineage>
</organism>
<proteinExistence type="predicted"/>
<protein>
    <submittedName>
        <fullName evidence="2">Uncharacterized protein</fullName>
    </submittedName>
</protein>
<evidence type="ECO:0000313" key="3">
    <source>
        <dbReference type="Proteomes" id="UP000053372"/>
    </source>
</evidence>
<dbReference type="EMBL" id="LMTZ01000091">
    <property type="protein sequence ID" value="KST67062.1"/>
    <property type="molecule type" value="Genomic_DNA"/>
</dbReference>
<keyword evidence="3" id="KW-1185">Reference proteome</keyword>
<sequence>MNPASIDEWFPTEQQRKYISLLRGQTNLTRRRAECFVKLWAYLLVKQYDESGNNLELPLTKLLAPKGFIPCTHKEAHELFYSTQERGSERAAGMMMDKLATIGLIEKEFDGNTTCVRVISPLTNLNDTVQPKKSVEVFADVFEPRIDTIPVSSYLRHHFNFGNNTAASHRIARILRNWSKQSSAIMRVLRRCDNNYPVGFYVLYPVAKESEENYFTSPRHSLYFSVNSDSDPIKMAVPGDTNCTCIHIRGWYIEPDYLNFNNICKFLEDGKQSLTKMQADFPELCDMYTIPLQPIYEQLATALGFHKIESDPHSSVSWMYIAVDNYLKLELTKVLSVLKFN</sequence>
<dbReference type="AlphaFoldDB" id="A0A0V7ZS84"/>
<gene>
    <name evidence="1" type="ORF">BC008_18775</name>
    <name evidence="2" type="ORF">BC008_28140</name>
</gene>
<comment type="caution">
    <text evidence="2">The sequence shown here is derived from an EMBL/GenBank/DDBJ whole genome shotgun (WGS) entry which is preliminary data.</text>
</comment>
<dbReference type="EMBL" id="LMTZ01000116">
    <property type="protein sequence ID" value="KST64858.1"/>
    <property type="molecule type" value="Genomic_DNA"/>
</dbReference>
<evidence type="ECO:0000313" key="1">
    <source>
        <dbReference type="EMBL" id="KST64858.1"/>
    </source>
</evidence>
<reference evidence="2 3" key="1">
    <citation type="journal article" date="2015" name="Genome Announc.">
        <title>Draft Genome of the Euendolithic (true boring) Cyanobacterium Mastigocoleus testarum strain BC008.</title>
        <authorList>
            <person name="Guida B.S."/>
            <person name="Garcia-Pichel F."/>
        </authorList>
    </citation>
    <scope>NUCLEOTIDE SEQUENCE [LARGE SCALE GENOMIC DNA]</scope>
    <source>
        <strain evidence="2 3">BC008</strain>
    </source>
</reference>
<dbReference type="Proteomes" id="UP000053372">
    <property type="component" value="Unassembled WGS sequence"/>
</dbReference>
<dbReference type="OrthoDB" id="569576at2"/>
<name>A0A0V7ZS84_9CYAN</name>
<dbReference type="RefSeq" id="WP_027841029.1">
    <property type="nucleotide sequence ID" value="NZ_LMTZ01000091.1"/>
</dbReference>